<dbReference type="RefSeq" id="WP_380042170.1">
    <property type="nucleotide sequence ID" value="NZ_JBHSEH010000028.1"/>
</dbReference>
<dbReference type="Proteomes" id="UP001595998">
    <property type="component" value="Unassembled WGS sequence"/>
</dbReference>
<evidence type="ECO:0000313" key="2">
    <source>
        <dbReference type="EMBL" id="MFC4428032.1"/>
    </source>
</evidence>
<feature type="region of interest" description="Disordered" evidence="1">
    <location>
        <begin position="33"/>
        <end position="67"/>
    </location>
</feature>
<organism evidence="2 3">
    <name type="scientific">Deinococcus navajonensis</name>
    <dbReference type="NCBI Taxonomy" id="309884"/>
    <lineage>
        <taxon>Bacteria</taxon>
        <taxon>Thermotogati</taxon>
        <taxon>Deinococcota</taxon>
        <taxon>Deinococci</taxon>
        <taxon>Deinococcales</taxon>
        <taxon>Deinococcaceae</taxon>
        <taxon>Deinococcus</taxon>
    </lineage>
</organism>
<reference evidence="3" key="1">
    <citation type="journal article" date="2019" name="Int. J. Syst. Evol. Microbiol.">
        <title>The Global Catalogue of Microorganisms (GCM) 10K type strain sequencing project: providing services to taxonomists for standard genome sequencing and annotation.</title>
        <authorList>
            <consortium name="The Broad Institute Genomics Platform"/>
            <consortium name="The Broad Institute Genome Sequencing Center for Infectious Disease"/>
            <person name="Wu L."/>
            <person name="Ma J."/>
        </authorList>
    </citation>
    <scope>NUCLEOTIDE SEQUENCE [LARGE SCALE GENOMIC DNA]</scope>
    <source>
        <strain evidence="3">CCUG 56029</strain>
    </source>
</reference>
<gene>
    <name evidence="2" type="ORF">ACFOZ9_17640</name>
</gene>
<proteinExistence type="predicted"/>
<name>A0ABV8XTU1_9DEIO</name>
<comment type="caution">
    <text evidence="2">The sequence shown here is derived from an EMBL/GenBank/DDBJ whole genome shotgun (WGS) entry which is preliminary data.</text>
</comment>
<accession>A0ABV8XTU1</accession>
<evidence type="ECO:0008006" key="4">
    <source>
        <dbReference type="Google" id="ProtNLM"/>
    </source>
</evidence>
<evidence type="ECO:0000256" key="1">
    <source>
        <dbReference type="SAM" id="MobiDB-lite"/>
    </source>
</evidence>
<feature type="compositionally biased region" description="Polar residues" evidence="1">
    <location>
        <begin position="42"/>
        <end position="51"/>
    </location>
</feature>
<protein>
    <recommendedName>
        <fullName evidence="4">HK97 gp10 family phage protein</fullName>
    </recommendedName>
</protein>
<evidence type="ECO:0000313" key="3">
    <source>
        <dbReference type="Proteomes" id="UP001595998"/>
    </source>
</evidence>
<keyword evidence="3" id="KW-1185">Reference proteome</keyword>
<dbReference type="EMBL" id="JBHSEH010000028">
    <property type="protein sequence ID" value="MFC4428032.1"/>
    <property type="molecule type" value="Genomic_DNA"/>
</dbReference>
<sequence>MAKINPAGLAKLRGALGQVALAGAEGAAEVLRDKLSGEGSGRQYSGLPNRSSSEREYPAEQSGALRDSIAAEPAEEARARFGPIKSPPVEAGYLHFSNAQEMALLHFRPPDMGGRPFMDDALHDRDIHKAALDAVEREASKLLGARVRVGRRS</sequence>